<comment type="subunit">
    <text evidence="2">Monomer.</text>
</comment>
<keyword evidence="3" id="KW-0106">Calcium</keyword>
<evidence type="ECO:0000256" key="3">
    <source>
        <dbReference type="ARBA" id="ARBA00022837"/>
    </source>
</evidence>
<dbReference type="RefSeq" id="WP_008586910.1">
    <property type="nucleotide sequence ID" value="NZ_CP007035.1"/>
</dbReference>
<dbReference type="PANTHER" id="PTHR12143">
    <property type="entry name" value="PEPTIDE N-GLYCANASE PNGASE -RELATED"/>
    <property type="match status" value="1"/>
</dbReference>
<dbReference type="KEGG" id="nso:NIASO_15390"/>
<keyword evidence="4" id="KW-0732">Signal</keyword>
<proteinExistence type="predicted"/>
<dbReference type="Pfam" id="PF07971">
    <property type="entry name" value="Glyco_hydro_92"/>
    <property type="match status" value="1"/>
</dbReference>
<dbReference type="eggNOG" id="COG3537">
    <property type="taxonomic scope" value="Bacteria"/>
</dbReference>
<gene>
    <name evidence="7" type="ORF">NIASO_15390</name>
</gene>
<protein>
    <submittedName>
        <fullName evidence="7">Sugar hydrolase</fullName>
    </submittedName>
</protein>
<organism evidence="7 8">
    <name type="scientific">Niabella soli DSM 19437</name>
    <dbReference type="NCBI Taxonomy" id="929713"/>
    <lineage>
        <taxon>Bacteria</taxon>
        <taxon>Pseudomonadati</taxon>
        <taxon>Bacteroidota</taxon>
        <taxon>Chitinophagia</taxon>
        <taxon>Chitinophagales</taxon>
        <taxon>Chitinophagaceae</taxon>
        <taxon>Niabella</taxon>
    </lineage>
</organism>
<dbReference type="FunFam" id="3.30.2080.10:FF:000001">
    <property type="entry name" value="Alpha-1,2-mannosidase subfamily"/>
    <property type="match status" value="1"/>
</dbReference>
<dbReference type="InterPro" id="IPR012939">
    <property type="entry name" value="Glyco_hydro_92"/>
</dbReference>
<evidence type="ECO:0000313" key="8">
    <source>
        <dbReference type="Proteomes" id="UP000003586"/>
    </source>
</evidence>
<dbReference type="GO" id="GO:0006516">
    <property type="term" value="P:glycoprotein catabolic process"/>
    <property type="evidence" value="ECO:0007669"/>
    <property type="project" value="TreeGrafter"/>
</dbReference>
<reference evidence="7 8" key="1">
    <citation type="submission" date="2013-12" db="EMBL/GenBank/DDBJ databases">
        <authorList>
            <consortium name="DOE Joint Genome Institute"/>
            <person name="Eisen J."/>
            <person name="Huntemann M."/>
            <person name="Han J."/>
            <person name="Chen A."/>
            <person name="Kyrpides N."/>
            <person name="Mavromatis K."/>
            <person name="Markowitz V."/>
            <person name="Palaniappan K."/>
            <person name="Ivanova N."/>
            <person name="Schaumberg A."/>
            <person name="Pati A."/>
            <person name="Liolios K."/>
            <person name="Nordberg H.P."/>
            <person name="Cantor M.N."/>
            <person name="Hua S.X."/>
            <person name="Woyke T."/>
        </authorList>
    </citation>
    <scope>NUCLEOTIDE SEQUENCE [LARGE SCALE GENOMIC DNA]</scope>
    <source>
        <strain evidence="8">DSM 19437</strain>
    </source>
</reference>
<dbReference type="Gene3D" id="1.20.1050.60">
    <property type="entry name" value="alpha-1,2-mannosidase"/>
    <property type="match status" value="1"/>
</dbReference>
<dbReference type="SUPFAM" id="SSF48208">
    <property type="entry name" value="Six-hairpin glycosidases"/>
    <property type="match status" value="1"/>
</dbReference>
<dbReference type="FunFam" id="1.20.1050.60:FF:000001">
    <property type="entry name" value="Putative alpha-1,2-mannosidase"/>
    <property type="match status" value="1"/>
</dbReference>
<feature type="chain" id="PRO_5004788503" evidence="4">
    <location>
        <begin position="21"/>
        <end position="760"/>
    </location>
</feature>
<dbReference type="GO" id="GO:0005975">
    <property type="term" value="P:carbohydrate metabolic process"/>
    <property type="evidence" value="ECO:0007669"/>
    <property type="project" value="InterPro"/>
</dbReference>
<dbReference type="EMBL" id="CP007035">
    <property type="protein sequence ID" value="AHF16159.1"/>
    <property type="molecule type" value="Genomic_DNA"/>
</dbReference>
<dbReference type="InterPro" id="IPR005887">
    <property type="entry name" value="GH92_a_mannosidase_put"/>
</dbReference>
<evidence type="ECO:0000256" key="1">
    <source>
        <dbReference type="ARBA" id="ARBA00001913"/>
    </source>
</evidence>
<dbReference type="GO" id="GO:0005829">
    <property type="term" value="C:cytosol"/>
    <property type="evidence" value="ECO:0007669"/>
    <property type="project" value="TreeGrafter"/>
</dbReference>
<dbReference type="Pfam" id="PF17678">
    <property type="entry name" value="Glyco_hydro_92N"/>
    <property type="match status" value="1"/>
</dbReference>
<dbReference type="Gene3D" id="2.70.98.10">
    <property type="match status" value="1"/>
</dbReference>
<dbReference type="STRING" id="929713.NIASO_15390"/>
<feature type="domain" description="Glycosyl hydrolase family 92 N-terminal" evidence="6">
    <location>
        <begin position="27"/>
        <end position="286"/>
    </location>
</feature>
<name>W0F3Z3_9BACT</name>
<evidence type="ECO:0000259" key="6">
    <source>
        <dbReference type="Pfam" id="PF17678"/>
    </source>
</evidence>
<evidence type="ECO:0000259" key="5">
    <source>
        <dbReference type="Pfam" id="PF07971"/>
    </source>
</evidence>
<dbReference type="OrthoDB" id="9804511at2"/>
<sequence>MKKQLFVGLIALLLTQCAVAQDNYTQYVNPLIGTKKMGHTYPGATVPFGAVQLSPDTDTLPYSVNGKYNADVYKYCAGYQYDDPTIVGFSHTHFSGTGHSDLGDFLIMPTTGKLQLNPGTAAQPETGYRSRYSHSSEVATPDYYKVKLEDDNIMAELTTTTRVGVHQYTFPKSDEAHIILDLMHGIYNYDDKNVWTFVRVENDTLVTGFRQTNGWARTRIVYFAMTFSKPIASYGFANFKTYPYKGFYKRFDQSNNFPEMAGEQIRAHFDFKTSENEKLLIKFALSPVSTANAIENLRIETPGNDFATIRKQGEQKWNEELSKIKVETLNKDAKANFYTAMYHAFLSPTVYMDNNNQYKGLDQNVHKADGFTNYTTFSLWDTYRALHPLFNLIQTKRNNDMIKSMLAHQEQSVHKMLPVWSHYANENWCMSGYHSVAVIADAIVKGTNTFDANKALDACIQTANVSYYDGLGEYIKRGYVPDDIRPNSVSTTMEYAFDDWSIAQAAKKLGRMDVYNTFLKRSQNWKNVYDASIGYMRPRLSNGSFRKEFDVLSTNGQGFIEGNAWNYSLFVPQDPEGMIAAMGGEKKFIPHLDSLFTMHLPDKFFEETEDITRDGIIGNYVHGNEPSHHVAYLYNFAHQPWKTQERVRMILKKQYKPDVDGLGGNDDCGQMSAWYIFSTLGFYPFAPGSDDYQLGSPAIKKAILQLENGKTFTIDVKNQGDKNVYVSRVLLNGKEFKGTTLKHSTILGGGVLEFVMSSKH</sequence>
<dbReference type="Gene3D" id="1.20.1610.10">
    <property type="entry name" value="alpha-1,2-mannosidases domains"/>
    <property type="match status" value="1"/>
</dbReference>
<dbReference type="NCBIfam" id="TIGR01180">
    <property type="entry name" value="aman2_put"/>
    <property type="match status" value="1"/>
</dbReference>
<dbReference type="InterPro" id="IPR008928">
    <property type="entry name" value="6-hairpin_glycosidase_sf"/>
</dbReference>
<keyword evidence="8" id="KW-1185">Reference proteome</keyword>
<evidence type="ECO:0000256" key="4">
    <source>
        <dbReference type="SAM" id="SignalP"/>
    </source>
</evidence>
<dbReference type="Proteomes" id="UP000003586">
    <property type="component" value="Chromosome"/>
</dbReference>
<dbReference type="InterPro" id="IPR041371">
    <property type="entry name" value="GH92_N"/>
</dbReference>
<evidence type="ECO:0000313" key="7">
    <source>
        <dbReference type="EMBL" id="AHF16159.1"/>
    </source>
</evidence>
<dbReference type="PANTHER" id="PTHR12143:SF39">
    <property type="entry name" value="SECRETED PROTEIN"/>
    <property type="match status" value="1"/>
</dbReference>
<comment type="cofactor">
    <cofactor evidence="1">
        <name>Ca(2+)</name>
        <dbReference type="ChEBI" id="CHEBI:29108"/>
    </cofactor>
</comment>
<dbReference type="GO" id="GO:0030246">
    <property type="term" value="F:carbohydrate binding"/>
    <property type="evidence" value="ECO:0007669"/>
    <property type="project" value="InterPro"/>
</dbReference>
<keyword evidence="7" id="KW-0378">Hydrolase</keyword>
<dbReference type="InterPro" id="IPR014718">
    <property type="entry name" value="GH-type_carb-bd"/>
</dbReference>
<feature type="signal peptide" evidence="4">
    <location>
        <begin position="1"/>
        <end position="20"/>
    </location>
</feature>
<dbReference type="InterPro" id="IPR050883">
    <property type="entry name" value="PNGase"/>
</dbReference>
<dbReference type="GO" id="GO:0000224">
    <property type="term" value="F:peptide-N4-(N-acetyl-beta-glucosaminyl)asparagine amidase activity"/>
    <property type="evidence" value="ECO:0007669"/>
    <property type="project" value="TreeGrafter"/>
</dbReference>
<evidence type="ECO:0000256" key="2">
    <source>
        <dbReference type="ARBA" id="ARBA00011245"/>
    </source>
</evidence>
<dbReference type="AlphaFoldDB" id="W0F3Z3"/>
<dbReference type="HOGENOM" id="CLU_003690_2_2_10"/>
<accession>W0F3Z3</accession>
<dbReference type="Gene3D" id="3.30.2080.10">
    <property type="entry name" value="GH92 mannosidase domain"/>
    <property type="match status" value="1"/>
</dbReference>
<feature type="domain" description="Glycosyl hydrolase family 92" evidence="5">
    <location>
        <begin position="292"/>
        <end position="757"/>
    </location>
</feature>